<dbReference type="InterPro" id="IPR018499">
    <property type="entry name" value="Tetraspanin/Peripherin"/>
</dbReference>
<evidence type="ECO:0000256" key="3">
    <source>
        <dbReference type="ARBA" id="ARBA00022989"/>
    </source>
</evidence>
<dbReference type="Proteomes" id="UP001157938">
    <property type="component" value="Unassembled WGS sequence"/>
</dbReference>
<comment type="subcellular location">
    <subcellularLocation>
        <location evidence="1">Membrane</location>
        <topology evidence="1">Multi-pass membrane protein</topology>
    </subcellularLocation>
</comment>
<feature type="transmembrane region" description="Helical" evidence="5">
    <location>
        <begin position="56"/>
        <end position="77"/>
    </location>
</feature>
<evidence type="ECO:0000256" key="1">
    <source>
        <dbReference type="ARBA" id="ARBA00004141"/>
    </source>
</evidence>
<name>A0ABN8C2V3_9STRA</name>
<evidence type="ECO:0000256" key="5">
    <source>
        <dbReference type="SAM" id="Phobius"/>
    </source>
</evidence>
<dbReference type="Pfam" id="PF00335">
    <property type="entry name" value="Tetraspanin"/>
    <property type="match status" value="1"/>
</dbReference>
<comment type="caution">
    <text evidence="6">The sequence shown here is derived from an EMBL/GenBank/DDBJ whole genome shotgun (WGS) entry which is preliminary data.</text>
</comment>
<keyword evidence="2 5" id="KW-0812">Transmembrane</keyword>
<keyword evidence="4 5" id="KW-0472">Membrane</keyword>
<accession>A0ABN8C2V3</accession>
<dbReference type="EMBL" id="CAKLBC010000660">
    <property type="protein sequence ID" value="CAH0487456.1"/>
    <property type="molecule type" value="Genomic_DNA"/>
</dbReference>
<evidence type="ECO:0008006" key="8">
    <source>
        <dbReference type="Google" id="ProtNLM"/>
    </source>
</evidence>
<sequence>MPKLTGAGCIMILVNVCFLVSGIMLLRYSSTLETSGWADALEGTDYESFSHTATTMLQVLGFAVIALALVGIVGAIIQNRLLLWLYSIVMVIAMSAFGVLAGTAYTFHTKMAEWENAPFPANDKETKVATTFNEVYCYAEGYYYCNTATAKETYLNEAVEGLNTVCDACKMSSTFAKYDKILLWAETKCPRSVVTSKWCARFLATGAPGEVYNGSPYGQCRNIFLDMAIDWSKTLAIAGLAVAIAAAVLIALTCCARRSKDASQSRLSKV</sequence>
<reference evidence="6 7" key="1">
    <citation type="submission" date="2021-11" db="EMBL/GenBank/DDBJ databases">
        <authorList>
            <person name="Islam A."/>
            <person name="Islam S."/>
            <person name="Flora M.S."/>
            <person name="Rahman M."/>
            <person name="Ziaur R.M."/>
            <person name="Epstein J.H."/>
            <person name="Hassan M."/>
            <person name="Klassen M."/>
            <person name="Woodard K."/>
            <person name="Webb A."/>
            <person name="Webby R.J."/>
            <person name="El Zowalaty M.E."/>
        </authorList>
    </citation>
    <scope>NUCLEOTIDE SEQUENCE [LARGE SCALE GENOMIC DNA]</scope>
    <source>
        <strain evidence="6">Pf1</strain>
    </source>
</reference>
<keyword evidence="3 5" id="KW-1133">Transmembrane helix</keyword>
<evidence type="ECO:0000313" key="7">
    <source>
        <dbReference type="Proteomes" id="UP001157938"/>
    </source>
</evidence>
<gene>
    <name evidence="6" type="ORF">PFR001_LOCUS3003</name>
</gene>
<evidence type="ECO:0000313" key="6">
    <source>
        <dbReference type="EMBL" id="CAH0487456.1"/>
    </source>
</evidence>
<evidence type="ECO:0000256" key="4">
    <source>
        <dbReference type="ARBA" id="ARBA00023136"/>
    </source>
</evidence>
<keyword evidence="7" id="KW-1185">Reference proteome</keyword>
<feature type="transmembrane region" description="Helical" evidence="5">
    <location>
        <begin position="84"/>
        <end position="107"/>
    </location>
</feature>
<dbReference type="PRINTS" id="PR00259">
    <property type="entry name" value="TMFOUR"/>
</dbReference>
<organism evidence="6 7">
    <name type="scientific">Peronospora farinosa</name>
    <dbReference type="NCBI Taxonomy" id="134698"/>
    <lineage>
        <taxon>Eukaryota</taxon>
        <taxon>Sar</taxon>
        <taxon>Stramenopiles</taxon>
        <taxon>Oomycota</taxon>
        <taxon>Peronosporomycetes</taxon>
        <taxon>Peronosporales</taxon>
        <taxon>Peronosporaceae</taxon>
        <taxon>Peronospora</taxon>
    </lineage>
</organism>
<feature type="transmembrane region" description="Helical" evidence="5">
    <location>
        <begin position="235"/>
        <end position="256"/>
    </location>
</feature>
<feature type="transmembrane region" description="Helical" evidence="5">
    <location>
        <begin position="7"/>
        <end position="28"/>
    </location>
</feature>
<evidence type="ECO:0000256" key="2">
    <source>
        <dbReference type="ARBA" id="ARBA00022692"/>
    </source>
</evidence>
<protein>
    <recommendedName>
        <fullName evidence="8">Tetraspanin</fullName>
    </recommendedName>
</protein>
<proteinExistence type="predicted"/>